<proteinExistence type="predicted"/>
<name>A0A0F6MQ24_TREDN</name>
<gene>
    <name evidence="3" type="ORF">HMPREF9723_00485</name>
</gene>
<dbReference type="InterPro" id="IPR010982">
    <property type="entry name" value="Lambda_DNA-bd_dom_sf"/>
</dbReference>
<dbReference type="HOGENOM" id="CLU_066192_16_0_12"/>
<dbReference type="PANTHER" id="PTHR46558:SF4">
    <property type="entry name" value="DNA-BIDING PHAGE PROTEIN"/>
    <property type="match status" value="1"/>
</dbReference>
<keyword evidence="1" id="KW-0238">DNA-binding</keyword>
<dbReference type="PROSITE" id="PS50943">
    <property type="entry name" value="HTH_CROC1"/>
    <property type="match status" value="1"/>
</dbReference>
<dbReference type="GO" id="GO:0003677">
    <property type="term" value="F:DNA binding"/>
    <property type="evidence" value="ECO:0007669"/>
    <property type="project" value="UniProtKB-KW"/>
</dbReference>
<evidence type="ECO:0000256" key="1">
    <source>
        <dbReference type="ARBA" id="ARBA00023125"/>
    </source>
</evidence>
<dbReference type="PANTHER" id="PTHR46558">
    <property type="entry name" value="TRACRIPTIONAL REGULATORY PROTEIN-RELATED-RELATED"/>
    <property type="match status" value="1"/>
</dbReference>
<dbReference type="AlphaFoldDB" id="A0A0F6MQ24"/>
<dbReference type="Gene3D" id="1.10.260.40">
    <property type="entry name" value="lambda repressor-like DNA-binding domains"/>
    <property type="match status" value="1"/>
</dbReference>
<comment type="caution">
    <text evidence="3">The sequence shown here is derived from an EMBL/GenBank/DDBJ whole genome shotgun (WGS) entry which is preliminary data.</text>
</comment>
<dbReference type="PATRIC" id="fig|999434.4.peg.506"/>
<reference evidence="3" key="1">
    <citation type="submission" date="2012-01" db="EMBL/GenBank/DDBJ databases">
        <title>The Genome Sequence of Treponema denticola OTK.</title>
        <authorList>
            <consortium name="The Broad Institute Genome Sequencing Platform"/>
            <person name="Earl A."/>
            <person name="Ward D."/>
            <person name="Feldgarden M."/>
            <person name="Gevers D."/>
            <person name="Blanton J.M."/>
            <person name="Fenno C.J."/>
            <person name="Baranova O.V."/>
            <person name="Mathney J."/>
            <person name="Dewhirst F.E."/>
            <person name="Izard J."/>
            <person name="Young S.K."/>
            <person name="Zeng Q."/>
            <person name="Gargeya S."/>
            <person name="Fitzgerald M."/>
            <person name="Haas B."/>
            <person name="Abouelleil A."/>
            <person name="Alvarado L."/>
            <person name="Arachchi H.M."/>
            <person name="Berlin A."/>
            <person name="Chapman S.B."/>
            <person name="Gearin G."/>
            <person name="Goldberg J."/>
            <person name="Griggs A."/>
            <person name="Gujja S."/>
            <person name="Hansen M."/>
            <person name="Heiman D."/>
            <person name="Howarth C."/>
            <person name="Larimer J."/>
            <person name="Lui A."/>
            <person name="MacDonald P.J.P."/>
            <person name="McCowen C."/>
            <person name="Montmayeur A."/>
            <person name="Murphy C."/>
            <person name="Neiman D."/>
            <person name="Pearson M."/>
            <person name="Priest M."/>
            <person name="Roberts A."/>
            <person name="Saif S."/>
            <person name="Shea T."/>
            <person name="Sisk P."/>
            <person name="Stolte C."/>
            <person name="Sykes S."/>
            <person name="Wortman J."/>
            <person name="Nusbaum C."/>
            <person name="Birren B."/>
        </authorList>
    </citation>
    <scope>NUCLEOTIDE SEQUENCE [LARGE SCALE GENOMIC DNA]</scope>
    <source>
        <strain evidence="3">OTK</strain>
    </source>
</reference>
<feature type="domain" description="HTH cro/C1-type" evidence="2">
    <location>
        <begin position="63"/>
        <end position="117"/>
    </location>
</feature>
<protein>
    <recommendedName>
        <fullName evidence="2">HTH cro/C1-type domain-containing protein</fullName>
    </recommendedName>
</protein>
<sequence>MLVHVKTPLIKIEGDIPPDLLNFVKTKYNHVTVEYDEDDEYEEVTETEWFKNIQKNMTPQKTLKLLRNRDNLTQAQLAEKLCINVQNVSGMERGARPISIAMAKKLGEVFNTSYKKFL</sequence>
<organism evidence="3">
    <name type="scientific">Treponema denticola OTK</name>
    <dbReference type="NCBI Taxonomy" id="999434"/>
    <lineage>
        <taxon>Bacteria</taxon>
        <taxon>Pseudomonadati</taxon>
        <taxon>Spirochaetota</taxon>
        <taxon>Spirochaetia</taxon>
        <taxon>Spirochaetales</taxon>
        <taxon>Treponemataceae</taxon>
        <taxon>Treponema</taxon>
    </lineage>
</organism>
<dbReference type="InterPro" id="IPR001387">
    <property type="entry name" value="Cro/C1-type_HTH"/>
</dbReference>
<evidence type="ECO:0000259" key="2">
    <source>
        <dbReference type="PROSITE" id="PS50943"/>
    </source>
</evidence>
<evidence type="ECO:0000313" key="3">
    <source>
        <dbReference type="EMBL" id="EMB23347.1"/>
    </source>
</evidence>
<dbReference type="Pfam" id="PF01381">
    <property type="entry name" value="HTH_3"/>
    <property type="match status" value="1"/>
</dbReference>
<dbReference type="CDD" id="cd00093">
    <property type="entry name" value="HTH_XRE"/>
    <property type="match status" value="1"/>
</dbReference>
<dbReference type="EMBL" id="AGDY01000004">
    <property type="protein sequence ID" value="EMB23347.1"/>
    <property type="molecule type" value="Genomic_DNA"/>
</dbReference>
<dbReference type="SMART" id="SM00530">
    <property type="entry name" value="HTH_XRE"/>
    <property type="match status" value="1"/>
</dbReference>
<dbReference type="SUPFAM" id="SSF47413">
    <property type="entry name" value="lambda repressor-like DNA-binding domains"/>
    <property type="match status" value="1"/>
</dbReference>
<accession>A0A0F6MQ24</accession>
<dbReference type="Proteomes" id="UP000011701">
    <property type="component" value="Chromosome"/>
</dbReference>
<dbReference type="RefSeq" id="WP_002668322.1">
    <property type="nucleotide sequence ID" value="NZ_CM001797.1"/>
</dbReference>